<name>A0AAP0BXT5_9ASPA</name>
<dbReference type="Gene3D" id="3.30.40.10">
    <property type="entry name" value="Zinc/RING finger domain, C3HC4 (zinc finger)"/>
    <property type="match status" value="1"/>
</dbReference>
<dbReference type="Pfam" id="PF00097">
    <property type="entry name" value="zf-C3HC4"/>
    <property type="match status" value="1"/>
</dbReference>
<dbReference type="PROSITE" id="PS50089">
    <property type="entry name" value="ZF_RING_2"/>
    <property type="match status" value="1"/>
</dbReference>
<organism evidence="11 12">
    <name type="scientific">Platanthera zijinensis</name>
    <dbReference type="NCBI Taxonomy" id="2320716"/>
    <lineage>
        <taxon>Eukaryota</taxon>
        <taxon>Viridiplantae</taxon>
        <taxon>Streptophyta</taxon>
        <taxon>Embryophyta</taxon>
        <taxon>Tracheophyta</taxon>
        <taxon>Spermatophyta</taxon>
        <taxon>Magnoliopsida</taxon>
        <taxon>Liliopsida</taxon>
        <taxon>Asparagales</taxon>
        <taxon>Orchidaceae</taxon>
        <taxon>Orchidoideae</taxon>
        <taxon>Orchideae</taxon>
        <taxon>Orchidinae</taxon>
        <taxon>Platanthera</taxon>
    </lineage>
</organism>
<dbReference type="InterPro" id="IPR052256">
    <property type="entry name" value="E3_ubiquitin-ligase_CHFR"/>
</dbReference>
<evidence type="ECO:0000256" key="1">
    <source>
        <dbReference type="ARBA" id="ARBA00004123"/>
    </source>
</evidence>
<keyword evidence="4 9" id="KW-0863">Zinc-finger</keyword>
<proteinExistence type="predicted"/>
<sequence length="489" mass="55681">MVTGQCSGSKEEPWAKLVSREDARYLEIEIRSGEEVICSPVLKSSLDNLVWCAIMRDADDSVTIKNMSPMPILVDGNLVQEELVALKNGSEIIPGPNRNGYMRYIFQDLHTLNKIAKSLKISLDVEHAKCSICLNIWHDVVSISPCLHNFCNACFSEWMRKSSTKSGNRIRSICCPQCRAVVHSVGRNHFLRNIEEAILQTFSSLKRSDEELALADAQASITSNILMGITKVPPRKRTLAVANEDNGRVDFPCPQCGTEFQGFKCSRTTSHLQCHECSGMMPARPDLGVPQYCLGCNRSFCAAYWLSQGMDWNEYSIICNPETFKSISDRTITRVPDSVHQNNQYERDITERCINEAGKTLQDVLSEWITKFIKKEIDLSNLQLNHTDAITAKTPLCNGCYEKFVDYLLYWFRVTLPPHLFPPDAAGRENCWYGYGCRTQHHISEHARKRNHVCRQTKGSSNPRVKRSPELCLWRHSFPTTTLIFRLFR</sequence>
<keyword evidence="3" id="KW-0479">Metal-binding</keyword>
<protein>
    <recommendedName>
        <fullName evidence="10">RING-type domain-containing protein</fullName>
    </recommendedName>
</protein>
<dbReference type="InterPro" id="IPR040909">
    <property type="entry name" value="CHFR_Znf-CRD"/>
</dbReference>
<evidence type="ECO:0000256" key="7">
    <source>
        <dbReference type="ARBA" id="ARBA00023242"/>
    </source>
</evidence>
<dbReference type="EMBL" id="JBBWWQ010000003">
    <property type="protein sequence ID" value="KAK8952575.1"/>
    <property type="molecule type" value="Genomic_DNA"/>
</dbReference>
<dbReference type="GO" id="GO:0005634">
    <property type="term" value="C:nucleus"/>
    <property type="evidence" value="ECO:0007669"/>
    <property type="project" value="UniProtKB-SubCell"/>
</dbReference>
<feature type="domain" description="RING-type" evidence="10">
    <location>
        <begin position="130"/>
        <end position="179"/>
    </location>
</feature>
<dbReference type="InterPro" id="IPR018957">
    <property type="entry name" value="Znf_C3HC4_RING-type"/>
</dbReference>
<dbReference type="Gene3D" id="3.30.40.140">
    <property type="match status" value="1"/>
</dbReference>
<dbReference type="InterPro" id="IPR013083">
    <property type="entry name" value="Znf_RING/FYVE/PHD"/>
</dbReference>
<dbReference type="PANTHER" id="PTHR16079:SF4">
    <property type="entry name" value="E3 UBIQUITIN-PROTEIN LIGASE CHFR"/>
    <property type="match status" value="1"/>
</dbReference>
<keyword evidence="7" id="KW-0539">Nucleus</keyword>
<gene>
    <name evidence="11" type="ORF">KSP39_PZI004574</name>
</gene>
<evidence type="ECO:0000256" key="6">
    <source>
        <dbReference type="ARBA" id="ARBA00022833"/>
    </source>
</evidence>
<keyword evidence="12" id="KW-1185">Reference proteome</keyword>
<dbReference type="SMART" id="SM00184">
    <property type="entry name" value="RING"/>
    <property type="match status" value="1"/>
</dbReference>
<reference evidence="11 12" key="1">
    <citation type="journal article" date="2022" name="Nat. Plants">
        <title>Genomes of leafy and leafless Platanthera orchids illuminate the evolution of mycoheterotrophy.</title>
        <authorList>
            <person name="Li M.H."/>
            <person name="Liu K.W."/>
            <person name="Li Z."/>
            <person name="Lu H.C."/>
            <person name="Ye Q.L."/>
            <person name="Zhang D."/>
            <person name="Wang J.Y."/>
            <person name="Li Y.F."/>
            <person name="Zhong Z.M."/>
            <person name="Liu X."/>
            <person name="Yu X."/>
            <person name="Liu D.K."/>
            <person name="Tu X.D."/>
            <person name="Liu B."/>
            <person name="Hao Y."/>
            <person name="Liao X.Y."/>
            <person name="Jiang Y.T."/>
            <person name="Sun W.H."/>
            <person name="Chen J."/>
            <person name="Chen Y.Q."/>
            <person name="Ai Y."/>
            <person name="Zhai J.W."/>
            <person name="Wu S.S."/>
            <person name="Zhou Z."/>
            <person name="Hsiao Y.Y."/>
            <person name="Wu W.L."/>
            <person name="Chen Y.Y."/>
            <person name="Lin Y.F."/>
            <person name="Hsu J.L."/>
            <person name="Li C.Y."/>
            <person name="Wang Z.W."/>
            <person name="Zhao X."/>
            <person name="Zhong W.Y."/>
            <person name="Ma X.K."/>
            <person name="Ma L."/>
            <person name="Huang J."/>
            <person name="Chen G.Z."/>
            <person name="Huang M.Z."/>
            <person name="Huang L."/>
            <person name="Peng D.H."/>
            <person name="Luo Y.B."/>
            <person name="Zou S.Q."/>
            <person name="Chen S.P."/>
            <person name="Lan S."/>
            <person name="Tsai W.C."/>
            <person name="Van de Peer Y."/>
            <person name="Liu Z.J."/>
        </authorList>
    </citation>
    <scope>NUCLEOTIDE SEQUENCE [LARGE SCALE GENOMIC DNA]</scope>
    <source>
        <strain evidence="11">Lor287</strain>
    </source>
</reference>
<dbReference type="Proteomes" id="UP001418222">
    <property type="component" value="Unassembled WGS sequence"/>
</dbReference>
<dbReference type="GO" id="GO:0004842">
    <property type="term" value="F:ubiquitin-protein transferase activity"/>
    <property type="evidence" value="ECO:0007669"/>
    <property type="project" value="TreeGrafter"/>
</dbReference>
<dbReference type="GO" id="GO:0016567">
    <property type="term" value="P:protein ubiquitination"/>
    <property type="evidence" value="ECO:0007669"/>
    <property type="project" value="TreeGrafter"/>
</dbReference>
<dbReference type="SUPFAM" id="SSF57850">
    <property type="entry name" value="RING/U-box"/>
    <property type="match status" value="1"/>
</dbReference>
<dbReference type="GO" id="GO:0008270">
    <property type="term" value="F:zinc ion binding"/>
    <property type="evidence" value="ECO:0007669"/>
    <property type="project" value="UniProtKB-KW"/>
</dbReference>
<evidence type="ECO:0000256" key="3">
    <source>
        <dbReference type="ARBA" id="ARBA00022723"/>
    </source>
</evidence>
<dbReference type="InterPro" id="IPR001841">
    <property type="entry name" value="Znf_RING"/>
</dbReference>
<dbReference type="PANTHER" id="PTHR16079">
    <property type="entry name" value="UBIQUITIN LIGASE PROTEIN CHFR"/>
    <property type="match status" value="1"/>
</dbReference>
<keyword evidence="6" id="KW-0862">Zinc</keyword>
<keyword evidence="8" id="KW-0131">Cell cycle</keyword>
<evidence type="ECO:0000256" key="9">
    <source>
        <dbReference type="PROSITE-ProRule" id="PRU00175"/>
    </source>
</evidence>
<evidence type="ECO:0000256" key="2">
    <source>
        <dbReference type="ARBA" id="ARBA00022679"/>
    </source>
</evidence>
<evidence type="ECO:0000313" key="11">
    <source>
        <dbReference type="EMBL" id="KAK8952575.1"/>
    </source>
</evidence>
<evidence type="ECO:0000256" key="5">
    <source>
        <dbReference type="ARBA" id="ARBA00022786"/>
    </source>
</evidence>
<comment type="caution">
    <text evidence="11">The sequence shown here is derived from an EMBL/GenBank/DDBJ whole genome shotgun (WGS) entry which is preliminary data.</text>
</comment>
<evidence type="ECO:0000313" key="12">
    <source>
        <dbReference type="Proteomes" id="UP001418222"/>
    </source>
</evidence>
<keyword evidence="5" id="KW-0833">Ubl conjugation pathway</keyword>
<accession>A0AAP0BXT5</accession>
<dbReference type="AlphaFoldDB" id="A0AAP0BXT5"/>
<dbReference type="GO" id="GO:0006511">
    <property type="term" value="P:ubiquitin-dependent protein catabolic process"/>
    <property type="evidence" value="ECO:0007669"/>
    <property type="project" value="TreeGrafter"/>
</dbReference>
<evidence type="ECO:0000259" key="10">
    <source>
        <dbReference type="PROSITE" id="PS50089"/>
    </source>
</evidence>
<evidence type="ECO:0000256" key="8">
    <source>
        <dbReference type="ARBA" id="ARBA00023306"/>
    </source>
</evidence>
<evidence type="ECO:0000256" key="4">
    <source>
        <dbReference type="ARBA" id="ARBA00022771"/>
    </source>
</evidence>
<keyword evidence="2" id="KW-0808">Transferase</keyword>
<dbReference type="Pfam" id="PF17979">
    <property type="entry name" value="zf-CRD"/>
    <property type="match status" value="1"/>
</dbReference>
<comment type="subcellular location">
    <subcellularLocation>
        <location evidence="1">Nucleus</location>
    </subcellularLocation>
</comment>